<comment type="caution">
    <text evidence="1">The sequence shown here is derived from an EMBL/GenBank/DDBJ whole genome shotgun (WGS) entry which is preliminary data.</text>
</comment>
<accession>A0ABD0Q673</accession>
<name>A0ABD0Q673_CIRMR</name>
<proteinExistence type="predicted"/>
<organism evidence="1 2">
    <name type="scientific">Cirrhinus mrigala</name>
    <name type="common">Mrigala</name>
    <dbReference type="NCBI Taxonomy" id="683832"/>
    <lineage>
        <taxon>Eukaryota</taxon>
        <taxon>Metazoa</taxon>
        <taxon>Chordata</taxon>
        <taxon>Craniata</taxon>
        <taxon>Vertebrata</taxon>
        <taxon>Euteleostomi</taxon>
        <taxon>Actinopterygii</taxon>
        <taxon>Neopterygii</taxon>
        <taxon>Teleostei</taxon>
        <taxon>Ostariophysi</taxon>
        <taxon>Cypriniformes</taxon>
        <taxon>Cyprinidae</taxon>
        <taxon>Labeoninae</taxon>
        <taxon>Labeonini</taxon>
        <taxon>Cirrhinus</taxon>
    </lineage>
</organism>
<feature type="non-terminal residue" evidence="1">
    <location>
        <position position="59"/>
    </location>
</feature>
<reference evidence="1 2" key="1">
    <citation type="submission" date="2024-05" db="EMBL/GenBank/DDBJ databases">
        <title>Genome sequencing and assembly of Indian major carp, Cirrhinus mrigala (Hamilton, 1822).</title>
        <authorList>
            <person name="Mohindra V."/>
            <person name="Chowdhury L.M."/>
            <person name="Lal K."/>
            <person name="Jena J.K."/>
        </authorList>
    </citation>
    <scope>NUCLEOTIDE SEQUENCE [LARGE SCALE GENOMIC DNA]</scope>
    <source>
        <strain evidence="1">CM1030</strain>
        <tissue evidence="1">Blood</tissue>
    </source>
</reference>
<dbReference type="EMBL" id="JAMKFB020000011">
    <property type="protein sequence ID" value="KAL0181281.1"/>
    <property type="molecule type" value="Genomic_DNA"/>
</dbReference>
<keyword evidence="2" id="KW-1185">Reference proteome</keyword>
<dbReference type="Proteomes" id="UP001529510">
    <property type="component" value="Unassembled WGS sequence"/>
</dbReference>
<evidence type="ECO:0000313" key="2">
    <source>
        <dbReference type="Proteomes" id="UP001529510"/>
    </source>
</evidence>
<protein>
    <submittedName>
        <fullName evidence="1">Uncharacterized protein</fullName>
    </submittedName>
</protein>
<feature type="non-terminal residue" evidence="1">
    <location>
        <position position="1"/>
    </location>
</feature>
<dbReference type="AlphaFoldDB" id="A0ABD0Q673"/>
<evidence type="ECO:0000313" key="1">
    <source>
        <dbReference type="EMBL" id="KAL0181281.1"/>
    </source>
</evidence>
<gene>
    <name evidence="1" type="ORF">M9458_023687</name>
</gene>
<sequence>GHLVPSDEITVYYSSQPAGEYLDKVIQAHTDFIFATTKAPLKPYPVAKNASVIVQEKTQ</sequence>